<feature type="domain" description="WYL" evidence="2">
    <location>
        <begin position="137"/>
        <end position="202"/>
    </location>
</feature>
<organism evidence="3 4">
    <name type="scientific">Halomonas salipaludis</name>
    <dbReference type="NCBI Taxonomy" id="2032625"/>
    <lineage>
        <taxon>Bacteria</taxon>
        <taxon>Pseudomonadati</taxon>
        <taxon>Pseudomonadota</taxon>
        <taxon>Gammaproteobacteria</taxon>
        <taxon>Oceanospirillales</taxon>
        <taxon>Halomonadaceae</taxon>
        <taxon>Halomonas</taxon>
    </lineage>
</organism>
<dbReference type="InterPro" id="IPR013196">
    <property type="entry name" value="HTH_11"/>
</dbReference>
<proteinExistence type="predicted"/>
<evidence type="ECO:0000313" key="3">
    <source>
        <dbReference type="EMBL" id="PAU76815.1"/>
    </source>
</evidence>
<dbReference type="Gene3D" id="1.10.10.10">
    <property type="entry name" value="Winged helix-like DNA-binding domain superfamily/Winged helix DNA-binding domain"/>
    <property type="match status" value="1"/>
</dbReference>
<protein>
    <submittedName>
        <fullName evidence="3">Transcriptional regulator</fullName>
    </submittedName>
</protein>
<dbReference type="SUPFAM" id="SSF46785">
    <property type="entry name" value="Winged helix' DNA-binding domain"/>
    <property type="match status" value="1"/>
</dbReference>
<evidence type="ECO:0000259" key="2">
    <source>
        <dbReference type="Pfam" id="PF13280"/>
    </source>
</evidence>
<dbReference type="PROSITE" id="PS52050">
    <property type="entry name" value="WYL"/>
    <property type="match status" value="1"/>
</dbReference>
<dbReference type="InterPro" id="IPR051534">
    <property type="entry name" value="CBASS_pafABC_assoc_protein"/>
</dbReference>
<dbReference type="RefSeq" id="WP_095621204.1">
    <property type="nucleotide sequence ID" value="NZ_NSKB01000004.1"/>
</dbReference>
<feature type="domain" description="Helix-turn-helix type 11" evidence="1">
    <location>
        <begin position="6"/>
        <end position="59"/>
    </location>
</feature>
<dbReference type="Pfam" id="PF08279">
    <property type="entry name" value="HTH_11"/>
    <property type="match status" value="1"/>
</dbReference>
<dbReference type="OrthoDB" id="9807255at2"/>
<keyword evidence="4" id="KW-1185">Reference proteome</keyword>
<sequence>MSRTTRLFDLMQLLRHHRCPVSGQVLAETLGVSLRTLYRDIADLKAIGAQIDGEPGLGYVLQPDFMLPPLMFSSEEVEALALGLMWVERRADRELAAAATEVLAKVSAVLPRQLHPRLEDQALLVGPGWDKPQAVPLRDLRQAIREERKLQISYHDEAGRASTRVIWPVSLTFFESSRILAAWCELRHDYRHFRADRIAAATPLPEHYPRRRYLLRREWLATLPSPAHS</sequence>
<dbReference type="PANTHER" id="PTHR34580">
    <property type="match status" value="1"/>
</dbReference>
<name>A0A2A2EWM9_9GAMM</name>
<evidence type="ECO:0000313" key="4">
    <source>
        <dbReference type="Proteomes" id="UP000217771"/>
    </source>
</evidence>
<evidence type="ECO:0000259" key="1">
    <source>
        <dbReference type="Pfam" id="PF08279"/>
    </source>
</evidence>
<dbReference type="AlphaFoldDB" id="A0A2A2EWM9"/>
<dbReference type="Proteomes" id="UP000217771">
    <property type="component" value="Unassembled WGS sequence"/>
</dbReference>
<reference evidence="3 4" key="1">
    <citation type="submission" date="2017-08" db="EMBL/GenBank/DDBJ databases">
        <title>Halomonas alkalisoli sp. nov., isolated from saline alkaline soil.</title>
        <authorList>
            <person name="Wang D."/>
            <person name="Zhang G."/>
        </authorList>
    </citation>
    <scope>NUCLEOTIDE SEQUENCE [LARGE SCALE GENOMIC DNA]</scope>
    <source>
        <strain evidence="3 4">WRN001</strain>
    </source>
</reference>
<dbReference type="InterPro" id="IPR026881">
    <property type="entry name" value="WYL_dom"/>
</dbReference>
<dbReference type="InterPro" id="IPR036390">
    <property type="entry name" value="WH_DNA-bd_sf"/>
</dbReference>
<dbReference type="PANTHER" id="PTHR34580:SF3">
    <property type="entry name" value="PROTEIN PAFB"/>
    <property type="match status" value="1"/>
</dbReference>
<dbReference type="Pfam" id="PF13280">
    <property type="entry name" value="WYL"/>
    <property type="match status" value="1"/>
</dbReference>
<comment type="caution">
    <text evidence="3">The sequence shown here is derived from an EMBL/GenBank/DDBJ whole genome shotgun (WGS) entry which is preliminary data.</text>
</comment>
<dbReference type="InterPro" id="IPR036388">
    <property type="entry name" value="WH-like_DNA-bd_sf"/>
</dbReference>
<dbReference type="EMBL" id="NSKB01000004">
    <property type="protein sequence ID" value="PAU76815.1"/>
    <property type="molecule type" value="Genomic_DNA"/>
</dbReference>
<accession>A0A2A2EWM9</accession>
<gene>
    <name evidence="3" type="ORF">CK498_12625</name>
</gene>